<dbReference type="EMBL" id="AZCV01000001">
    <property type="protein sequence ID" value="KRK38430.1"/>
    <property type="molecule type" value="Genomic_DNA"/>
</dbReference>
<accession>A0A0R1GWM4</accession>
<organism evidence="2 3">
    <name type="scientific">Amylolactobacillus amylotrophicus DSM 20534</name>
    <dbReference type="NCBI Taxonomy" id="1423722"/>
    <lineage>
        <taxon>Bacteria</taxon>
        <taxon>Bacillati</taxon>
        <taxon>Bacillota</taxon>
        <taxon>Bacilli</taxon>
        <taxon>Lactobacillales</taxon>
        <taxon>Lactobacillaceae</taxon>
        <taxon>Amylolactobacillus</taxon>
    </lineage>
</organism>
<dbReference type="InterPro" id="IPR029064">
    <property type="entry name" value="Ribosomal_eL30-like_sf"/>
</dbReference>
<dbReference type="Pfam" id="PF01248">
    <property type="entry name" value="Ribosomal_L7Ae"/>
    <property type="match status" value="1"/>
</dbReference>
<dbReference type="InterPro" id="IPR004038">
    <property type="entry name" value="Ribosomal_eL8/eL30/eS12/Gad45"/>
</dbReference>
<evidence type="ECO:0000313" key="2">
    <source>
        <dbReference type="EMBL" id="KRK38430.1"/>
    </source>
</evidence>
<proteinExistence type="predicted"/>
<comment type="caution">
    <text evidence="2">The sequence shown here is derived from an EMBL/GenBank/DDBJ whole genome shotgun (WGS) entry which is preliminary data.</text>
</comment>
<name>A0A0R1GWM4_9LACO</name>
<reference evidence="2 3" key="1">
    <citation type="journal article" date="2015" name="Genome Announc.">
        <title>Expanding the biotechnology potential of lactobacilli through comparative genomics of 213 strains and associated genera.</title>
        <authorList>
            <person name="Sun Z."/>
            <person name="Harris H.M."/>
            <person name="McCann A."/>
            <person name="Guo C."/>
            <person name="Argimon S."/>
            <person name="Zhang W."/>
            <person name="Yang X."/>
            <person name="Jeffery I.B."/>
            <person name="Cooney J.C."/>
            <person name="Kagawa T.F."/>
            <person name="Liu W."/>
            <person name="Song Y."/>
            <person name="Salvetti E."/>
            <person name="Wrobel A."/>
            <person name="Rasinkangas P."/>
            <person name="Parkhill J."/>
            <person name="Rea M.C."/>
            <person name="O'Sullivan O."/>
            <person name="Ritari J."/>
            <person name="Douillard F.P."/>
            <person name="Paul Ross R."/>
            <person name="Yang R."/>
            <person name="Briner A.E."/>
            <person name="Felis G.E."/>
            <person name="de Vos W.M."/>
            <person name="Barrangou R."/>
            <person name="Klaenhammer T.R."/>
            <person name="Caufield P.W."/>
            <person name="Cui Y."/>
            <person name="Zhang H."/>
            <person name="O'Toole P.W."/>
        </authorList>
    </citation>
    <scope>NUCLEOTIDE SEQUENCE [LARGE SCALE GENOMIC DNA]</scope>
    <source>
        <strain evidence="2 3">DSM 20534</strain>
    </source>
</reference>
<dbReference type="Proteomes" id="UP000050909">
    <property type="component" value="Unassembled WGS sequence"/>
</dbReference>
<dbReference type="PATRIC" id="fig|1423722.3.peg.117"/>
<dbReference type="SUPFAM" id="SSF55315">
    <property type="entry name" value="L30e-like"/>
    <property type="match status" value="1"/>
</dbReference>
<sequence length="105" mass="11499">MIDNKQKVLNLLGLAQKAGKVISGTEMVAHAIQGKTVNLVLLASDSSENTIKEFAFLSDKFQIQLVSTFSSQEISDALGKKRKVVAVQDRGFSRAMLDKLNKECD</sequence>
<protein>
    <recommendedName>
        <fullName evidence="1">Ribosomal protein eL8/eL30/eS12/Gadd45 domain-containing protein</fullName>
    </recommendedName>
</protein>
<keyword evidence="3" id="KW-1185">Reference proteome</keyword>
<feature type="domain" description="Ribosomal protein eL8/eL30/eS12/Gadd45" evidence="1">
    <location>
        <begin position="7"/>
        <end position="94"/>
    </location>
</feature>
<evidence type="ECO:0000259" key="1">
    <source>
        <dbReference type="Pfam" id="PF01248"/>
    </source>
</evidence>
<gene>
    <name evidence="2" type="ORF">FC62_GL000115</name>
</gene>
<dbReference type="AlphaFoldDB" id="A0A0R1GWM4"/>
<dbReference type="Gene3D" id="3.30.1330.30">
    <property type="match status" value="1"/>
</dbReference>
<evidence type="ECO:0000313" key="3">
    <source>
        <dbReference type="Proteomes" id="UP000050909"/>
    </source>
</evidence>